<dbReference type="Pfam" id="PF12892">
    <property type="entry name" value="FctA"/>
    <property type="match status" value="1"/>
</dbReference>
<feature type="transmembrane region" description="Helical" evidence="1">
    <location>
        <begin position="54"/>
        <end position="76"/>
    </location>
</feature>
<dbReference type="AlphaFoldDB" id="A0A261EZ92"/>
<organism evidence="3 4">
    <name type="scientific">Pseudoscardovia radai</name>
    <dbReference type="NCBI Taxonomy" id="987066"/>
    <lineage>
        <taxon>Bacteria</taxon>
        <taxon>Bacillati</taxon>
        <taxon>Actinomycetota</taxon>
        <taxon>Actinomycetes</taxon>
        <taxon>Bifidobacteriales</taxon>
        <taxon>Bifidobacteriaceae</taxon>
        <taxon>Pseudoscardovia</taxon>
    </lineage>
</organism>
<proteinExistence type="predicted"/>
<dbReference type="EMBL" id="MWWR01000005">
    <property type="protein sequence ID" value="OZG52167.1"/>
    <property type="molecule type" value="Genomic_DNA"/>
</dbReference>
<keyword evidence="4" id="KW-1185">Reference proteome</keyword>
<dbReference type="Proteomes" id="UP000216725">
    <property type="component" value="Unassembled WGS sequence"/>
</dbReference>
<comment type="caution">
    <text evidence="3">The sequence shown here is derived from an EMBL/GenBank/DDBJ whole genome shotgun (WGS) entry which is preliminary data.</text>
</comment>
<gene>
    <name evidence="3" type="ORF">PSRA_0717</name>
</gene>
<feature type="transmembrane region" description="Helical" evidence="1">
    <location>
        <begin position="874"/>
        <end position="894"/>
    </location>
</feature>
<dbReference type="InterPro" id="IPR038174">
    <property type="entry name" value="Strep_pil_link_sf"/>
</dbReference>
<evidence type="ECO:0000256" key="1">
    <source>
        <dbReference type="SAM" id="Phobius"/>
    </source>
</evidence>
<dbReference type="InterPro" id="IPR022464">
    <property type="entry name" value="Strep_pil_isopept_link"/>
</dbReference>
<evidence type="ECO:0000313" key="4">
    <source>
        <dbReference type="Proteomes" id="UP000216725"/>
    </source>
</evidence>
<reference evidence="3 4" key="1">
    <citation type="journal article" date="2017" name="BMC Genomics">
        <title>Comparative genomic and phylogenomic analyses of the Bifidobacteriaceae family.</title>
        <authorList>
            <person name="Lugli G.A."/>
            <person name="Milani C."/>
            <person name="Turroni F."/>
            <person name="Duranti S."/>
            <person name="Mancabelli L."/>
            <person name="Mangifesta M."/>
            <person name="Ferrario C."/>
            <person name="Modesto M."/>
            <person name="Mattarelli P."/>
            <person name="Jiri K."/>
            <person name="van Sinderen D."/>
            <person name="Ventura M."/>
        </authorList>
    </citation>
    <scope>NUCLEOTIDE SEQUENCE [LARGE SCALE GENOMIC DNA]</scope>
    <source>
        <strain evidence="3 4">DSM 24742</strain>
    </source>
</reference>
<dbReference type="Gene3D" id="2.60.40.3050">
    <property type="match status" value="1"/>
</dbReference>
<evidence type="ECO:0000313" key="3">
    <source>
        <dbReference type="EMBL" id="OZG52167.1"/>
    </source>
</evidence>
<evidence type="ECO:0000259" key="2">
    <source>
        <dbReference type="Pfam" id="PF12892"/>
    </source>
</evidence>
<keyword evidence="1" id="KW-1133">Transmembrane helix</keyword>
<name>A0A261EZ92_9BIFI</name>
<accession>A0A261EZ92</accession>
<feature type="domain" description="Streptococcal pilin isopeptide linkage" evidence="2">
    <location>
        <begin position="742"/>
        <end position="821"/>
    </location>
</feature>
<keyword evidence="1" id="KW-0472">Membrane</keyword>
<keyword evidence="1" id="KW-0812">Transmembrane</keyword>
<sequence length="907" mass="95454">MVRLERFTRGAEAPRLRDVPRRVPGMSGVPGVHDTSGASGVARRASVAVCARKIVAAIVVTLFVCIPLVAVSPMGVHPAYAADSSVDASDNGMAITLFDYSDQRSYRRGWGWGYSLTKPSINDNGHALLFGDHSGTDKQWNGVITDTDCLDHSSGRDYDWNCATGGPVYAGIVENALGSDGYPTLDPDVTGSTESLAYLFGGASDVAVTSYPVAGGFLKRGTDGYYRFDSGTQDARYDPSTQRMTLTDIPAGGSSRVREFTPLDNVAPHSSYQARGMSMSGGFYMPDGGKTDGEDMIFDFSGDDDVWVFVDGVLALDMGGIRGGSSSERRGGTIDFTTGAITYDQPDADWWAVSHATTLWEAFSRVGKTWDPTPYKKHTLSLFYLERGRGGSNCFMRFNMPTLPSGTLEIAKKVTFGDAVPVDETRFGFAAFINYDPDVSTAFERFTGSYDVIDASGATVSSGVSAADGTIWLAGGQTARLTAPPGETIHVTSKYYVTELGDWSAAYSTTVQGRSLTRDALGLTTPTYVVDDVSHLQVDNAVISANVFDATLEKKCIDCPSDAQFTLLALIGATPFSGSYDLVLPDGSTQSLTTTNGLVTLGVGQKALIHRIVGGNGVTVREVNSDGSAFNDGSYLAPTYVMAGGALDGAASTPADGGVTGTAKRAPSLAAGDALSVVVTNRAKAVSITNFPTVRVTVSGDKGWAAGDAFVLRLVPVASDDGVDEAYGNPMPSSCSGATSANPCQITVAKDASSGPGASVTGTFGRIAFSVPGLYRYRVTEVAGAGSGSSAYSYSKASYLVVVSVEATDDASSTLEADLTAWRTADDMGQERYDFVAWKINVTDASFAVLDFTNTDAVTAALPLTGSRSGLERLIVIGAMLAMALLLGVVLAIMQRVAERRERDEEP</sequence>
<protein>
    <submittedName>
        <fullName evidence="3">Cell surface protein</fullName>
    </submittedName>
</protein>